<dbReference type="VEuPathDB" id="FungiDB:TEQG_08595"/>
<proteinExistence type="predicted"/>
<gene>
    <name evidence="2" type="ORF">TEQG_08595</name>
</gene>
<evidence type="ECO:0000256" key="1">
    <source>
        <dbReference type="SAM" id="MobiDB-lite"/>
    </source>
</evidence>
<name>F2PJB0_TRIEC</name>
<feature type="compositionally biased region" description="Basic and acidic residues" evidence="1">
    <location>
        <begin position="22"/>
        <end position="31"/>
    </location>
</feature>
<accession>F2PJB0</accession>
<organism evidence="2 3">
    <name type="scientific">Trichophyton equinum (strain ATCC MYA-4606 / CBS 127.97)</name>
    <name type="common">Horse ringworm fungus</name>
    <dbReference type="NCBI Taxonomy" id="559882"/>
    <lineage>
        <taxon>Eukaryota</taxon>
        <taxon>Fungi</taxon>
        <taxon>Dikarya</taxon>
        <taxon>Ascomycota</taxon>
        <taxon>Pezizomycotina</taxon>
        <taxon>Eurotiomycetes</taxon>
        <taxon>Eurotiomycetidae</taxon>
        <taxon>Onygenales</taxon>
        <taxon>Arthrodermataceae</taxon>
        <taxon>Trichophyton</taxon>
    </lineage>
</organism>
<evidence type="ECO:0000313" key="2">
    <source>
        <dbReference type="EMBL" id="EGE01977.1"/>
    </source>
</evidence>
<protein>
    <submittedName>
        <fullName evidence="2">Uncharacterized protein</fullName>
    </submittedName>
</protein>
<feature type="region of interest" description="Disordered" evidence="1">
    <location>
        <begin position="22"/>
        <end position="65"/>
    </location>
</feature>
<reference evidence="3" key="1">
    <citation type="journal article" date="2012" name="MBio">
        <title>Comparative genome analysis of Trichophyton rubrum and related dermatophytes reveals candidate genes involved in infection.</title>
        <authorList>
            <person name="Martinez D.A."/>
            <person name="Oliver B.G."/>
            <person name="Graeser Y."/>
            <person name="Goldberg J.M."/>
            <person name="Li W."/>
            <person name="Martinez-Rossi N.M."/>
            <person name="Monod M."/>
            <person name="Shelest E."/>
            <person name="Barton R.C."/>
            <person name="Birch E."/>
            <person name="Brakhage A.A."/>
            <person name="Chen Z."/>
            <person name="Gurr S.J."/>
            <person name="Heiman D."/>
            <person name="Heitman J."/>
            <person name="Kosti I."/>
            <person name="Rossi A."/>
            <person name="Saif S."/>
            <person name="Samalova M."/>
            <person name="Saunders C.W."/>
            <person name="Shea T."/>
            <person name="Summerbell R.C."/>
            <person name="Xu J."/>
            <person name="Young S."/>
            <person name="Zeng Q."/>
            <person name="Birren B.W."/>
            <person name="Cuomo C.A."/>
            <person name="White T.C."/>
        </authorList>
    </citation>
    <scope>NUCLEOTIDE SEQUENCE [LARGE SCALE GENOMIC DNA]</scope>
    <source>
        <strain evidence="3">ATCC MYA-4606 / CBS 127.97</strain>
    </source>
</reference>
<keyword evidence="3" id="KW-1185">Reference proteome</keyword>
<dbReference type="Proteomes" id="UP000009169">
    <property type="component" value="Unassembled WGS sequence"/>
</dbReference>
<dbReference type="EMBL" id="DS995720">
    <property type="protein sequence ID" value="EGE01977.1"/>
    <property type="molecule type" value="Genomic_DNA"/>
</dbReference>
<dbReference type="HOGENOM" id="CLU_2851323_0_0_1"/>
<evidence type="ECO:0000313" key="3">
    <source>
        <dbReference type="Proteomes" id="UP000009169"/>
    </source>
</evidence>
<sequence length="65" mass="7362">MKEGNASEIFLLLDLNWTGQADRETDRKSMRYDSQGLECKSRSSDGVTEESQESSRMCTRGRGVK</sequence>
<dbReference type="AlphaFoldDB" id="F2PJB0"/>